<reference evidence="4" key="1">
    <citation type="submission" date="2022-10" db="EMBL/GenBank/DDBJ databases">
        <title>Bacterial isolates recovered from the One Health project in Brazil.</title>
        <authorList>
            <person name="Valiatti T.B."/>
            <person name="Santos F."/>
            <person name="Cayo R."/>
            <person name="Gales A.C."/>
        </authorList>
    </citation>
    <scope>NUCLEOTIDE SEQUENCE</scope>
    <source>
        <strain evidence="4">PVR188</strain>
    </source>
</reference>
<proteinExistence type="predicted"/>
<dbReference type="InterPro" id="IPR048428">
    <property type="entry name" value="YobI-NTPase"/>
</dbReference>
<evidence type="ECO:0000259" key="3">
    <source>
        <dbReference type="Pfam" id="PF20693"/>
    </source>
</evidence>
<keyword evidence="2" id="KW-1133">Transmembrane helix</keyword>
<dbReference type="Pfam" id="PF20693">
    <property type="entry name" value="YobI-ATPase"/>
    <property type="match status" value="1"/>
</dbReference>
<organism evidence="4 5">
    <name type="scientific">Providencia rettgeri</name>
    <dbReference type="NCBI Taxonomy" id="587"/>
    <lineage>
        <taxon>Bacteria</taxon>
        <taxon>Pseudomonadati</taxon>
        <taxon>Pseudomonadota</taxon>
        <taxon>Gammaproteobacteria</taxon>
        <taxon>Enterobacterales</taxon>
        <taxon>Morganellaceae</taxon>
        <taxon>Providencia</taxon>
    </lineage>
</organism>
<sequence length="1308" mass="153367">MALFFGLKTVTDWFHKITAKFQIVSNDDSETENGFQTLTPIVDPYKEGYQPYFKALDYALNRDDVKNIAITGPYGAGKSSVILSYLKNIERRKRLLHRLKYWLNFTKLKPADEHVIISLANFKTDKTLKSSESLSKEQSIEYSILQQILYKVDKGSVPDSRVERIHSRNRWQVLNTSCLLFFIITLTSIVTTLLLPQKIISTFSLSPAISNFITINPLWRWGCIATLAFIICWFLLSRFYKIGFFDKKIALDKVNLLKAEFAAEKQNTTSLLNLYIDEIVYFFIKTKYRIIIFEDLDRLNNGHIFIKLREINQIVNNSRLLEKKPIKFIFAVREDLLKDAESQTKFFDFIVPIIPAIDSENSFDILNNKIQNFKEENKEHFFKKVSLYLTDMRVMNNVINEFNLFKGLITGELSDTKLFSLIVYKNLCTKDFTLLDTQAGFLYKVVHAYSTGALQEEYFKTYEETLSALKVRVEQARKELQNSKETLRDELLQRYLPSIYISNARFYSYVNQYKHNTTSWTCSELIVNEKLFCQFLQSEYETGVVITNSHNNSYREYFEISSDKRTELLSEYEKRTPIVLDNNKKTLELLSNKIMEIQNTVNLKHSISLHELCEKITLKKLRDWYFNDTPTKDEEKQNITNTPAINFNIDLLFFMLSNGYIEQDYMQYRSIFHAGALSQSDNLYIQKVAAKVNFDELKDIQLNNIPNIIEKMESLSFKYHEGIYHPDIINYLIIHRVELTQDILTHLTYHKNQNLINSAIWTYFSRFNNNNYQILINLILNDDRALSKLMMAMTTYEKIDSDDDFYEQLYISFIRFGLIEKIAKQSALQNYLHGLKKDTALFKYIQADEIESFTHKLKELNIIFDTVNEASTDNDVKLLNFIAENHLYIFNIDNLTSLYNAYSDSRISIDNILKNPCSLIFNKKIPCLIDAVYKNSEMFISKYFIHSNEDVNTIISLINNSDITACSKITIIESMKFEVQQLTVIQNIDLDPDDEESYSVYDQLFKNRRIAANWKNIFDYMYTEADEEILWLFFDTYSGVLFEHELNIPDESVSNIMNYIISAVDKPDRLYAQLISVLPISIEKLISDLPLTKFKILCTNNRVLLSETLYEDILSTYVDERRKDLNECLFLIIKHNIIIFEDNIEFYLKDDDDLDNGLIELLLNNDEIVLNTKVQIINTIWSYYSVNFFDHISLNKAANMAILLNITEDEIRLACLNYHLEFEEPSHEDITRALRSFVSKEYNLIADDTKRAKVLKTDSNESLLEHLRVCQFISSYKDKGKYFEVYHRRRPSPEKQIGSLIKLDNKSE</sequence>
<evidence type="ECO:0000256" key="1">
    <source>
        <dbReference type="SAM" id="Coils"/>
    </source>
</evidence>
<feature type="domain" description="YobI-like P-loop NTPase" evidence="3">
    <location>
        <begin position="52"/>
        <end position="443"/>
    </location>
</feature>
<accession>A0AAW6UGF6</accession>
<feature type="transmembrane region" description="Helical" evidence="2">
    <location>
        <begin position="218"/>
        <end position="236"/>
    </location>
</feature>
<dbReference type="Proteomes" id="UP001159001">
    <property type="component" value="Unassembled WGS sequence"/>
</dbReference>
<name>A0AAW6UGF6_PRORE</name>
<keyword evidence="1" id="KW-0175">Coiled coil</keyword>
<gene>
    <name evidence="4" type="ORF">OGX73_17255</name>
</gene>
<evidence type="ECO:0000313" key="5">
    <source>
        <dbReference type="Proteomes" id="UP001159001"/>
    </source>
</evidence>
<keyword evidence="2" id="KW-0812">Transmembrane</keyword>
<protein>
    <recommendedName>
        <fullName evidence="3">YobI-like P-loop NTPase domain-containing protein</fullName>
    </recommendedName>
</protein>
<comment type="caution">
    <text evidence="4">The sequence shown here is derived from an EMBL/GenBank/DDBJ whole genome shotgun (WGS) entry which is preliminary data.</text>
</comment>
<evidence type="ECO:0000313" key="4">
    <source>
        <dbReference type="EMBL" id="MDI9094373.1"/>
    </source>
</evidence>
<keyword evidence="2" id="KW-0472">Membrane</keyword>
<dbReference type="InterPro" id="IPR027417">
    <property type="entry name" value="P-loop_NTPase"/>
</dbReference>
<evidence type="ECO:0000256" key="2">
    <source>
        <dbReference type="SAM" id="Phobius"/>
    </source>
</evidence>
<feature type="transmembrane region" description="Helical" evidence="2">
    <location>
        <begin position="173"/>
        <end position="195"/>
    </location>
</feature>
<dbReference type="EMBL" id="JAOWIN010000014">
    <property type="protein sequence ID" value="MDI9094373.1"/>
    <property type="molecule type" value="Genomic_DNA"/>
</dbReference>
<feature type="coiled-coil region" evidence="1">
    <location>
        <begin position="459"/>
        <end position="493"/>
    </location>
</feature>
<dbReference type="SUPFAM" id="SSF52540">
    <property type="entry name" value="P-loop containing nucleoside triphosphate hydrolases"/>
    <property type="match status" value="1"/>
</dbReference>
<dbReference type="RefSeq" id="WP_272664138.1">
    <property type="nucleotide sequence ID" value="NZ_JAOWIN010000014.1"/>
</dbReference>